<name>A0ABQ3V4J3_9CHLR</name>
<dbReference type="InterPro" id="IPR041496">
    <property type="entry name" value="YitH/HolE_GNAT"/>
</dbReference>
<evidence type="ECO:0000313" key="2">
    <source>
        <dbReference type="EMBL" id="GHO59838.1"/>
    </source>
</evidence>
<dbReference type="Pfam" id="PF18014">
    <property type="entry name" value="Acetyltransf_18"/>
    <property type="match status" value="1"/>
</dbReference>
<dbReference type="EMBL" id="BNJG01000003">
    <property type="protein sequence ID" value="GHO59838.1"/>
    <property type="molecule type" value="Genomic_DNA"/>
</dbReference>
<dbReference type="PANTHER" id="PTHR47237:SF2">
    <property type="entry name" value="BLL4206 PROTEIN"/>
    <property type="match status" value="1"/>
</dbReference>
<protein>
    <recommendedName>
        <fullName evidence="1">N-acetyltransferase domain-containing protein</fullName>
    </recommendedName>
</protein>
<dbReference type="InterPro" id="IPR016181">
    <property type="entry name" value="Acyl_CoA_acyltransferase"/>
</dbReference>
<evidence type="ECO:0000313" key="3">
    <source>
        <dbReference type="Proteomes" id="UP000654345"/>
    </source>
</evidence>
<dbReference type="InterPro" id="IPR000182">
    <property type="entry name" value="GNAT_dom"/>
</dbReference>
<reference evidence="2 3" key="1">
    <citation type="journal article" date="2021" name="Int. J. Syst. Evol. Microbiol.">
        <title>Reticulibacter mediterranei gen. nov., sp. nov., within the new family Reticulibacteraceae fam. nov., and Ktedonospora formicarum gen. nov., sp. nov., Ktedonobacter robiniae sp. nov., Dictyobacter formicarum sp. nov. and Dictyobacter arantiisoli sp. nov., belonging to the class Ktedonobacteria.</title>
        <authorList>
            <person name="Yabe S."/>
            <person name="Zheng Y."/>
            <person name="Wang C.M."/>
            <person name="Sakai Y."/>
            <person name="Abe K."/>
            <person name="Yokota A."/>
            <person name="Donadio S."/>
            <person name="Cavaletti L."/>
            <person name="Monciardini P."/>
        </authorList>
    </citation>
    <scope>NUCLEOTIDE SEQUENCE [LARGE SCALE GENOMIC DNA]</scope>
    <source>
        <strain evidence="2 3">SOSP1-30</strain>
    </source>
</reference>
<dbReference type="SUPFAM" id="SSF55729">
    <property type="entry name" value="Acyl-CoA N-acyltransferases (Nat)"/>
    <property type="match status" value="1"/>
</dbReference>
<organism evidence="2 3">
    <name type="scientific">Ktedonobacter robiniae</name>
    <dbReference type="NCBI Taxonomy" id="2778365"/>
    <lineage>
        <taxon>Bacteria</taxon>
        <taxon>Bacillati</taxon>
        <taxon>Chloroflexota</taxon>
        <taxon>Ktedonobacteria</taxon>
        <taxon>Ktedonobacterales</taxon>
        <taxon>Ktedonobacteraceae</taxon>
        <taxon>Ktedonobacter</taxon>
    </lineage>
</organism>
<proteinExistence type="predicted"/>
<feature type="domain" description="N-acetyltransferase" evidence="1">
    <location>
        <begin position="3"/>
        <end position="137"/>
    </location>
</feature>
<keyword evidence="3" id="KW-1185">Reference proteome</keyword>
<dbReference type="Pfam" id="PF00583">
    <property type="entry name" value="Acetyltransf_1"/>
    <property type="match status" value="1"/>
</dbReference>
<gene>
    <name evidence="2" type="ORF">KSB_83130</name>
</gene>
<dbReference type="Gene3D" id="3.40.630.30">
    <property type="match status" value="1"/>
</dbReference>
<dbReference type="RefSeq" id="WP_201375981.1">
    <property type="nucleotide sequence ID" value="NZ_BNJG01000003.1"/>
</dbReference>
<sequence length="282" mass="31199">MHIAIQPLLETDIDRTDIVVQAAYGSSSRKTTLYYYLYLQPDGAFVAKKADAIVGFGGFLDYDDFAYIGMMSVAPGEQRQGIGQRLLEAILNRLEERGCPTVLLDASPGGAPLYRRYGFYDDGEVLDLKKSQQVELPGSGAKPILSATEADLPELLSFDASMFGGDRARLLKTYWAESPERTLITRDEYGQISGYLLARASVLGPWIARNQEVAERLLLAGLALPFQDMPQVFVAAEHRDALALLTRYGFTIQRSLQHMYKGTRIARPRTTNIFGQASLGFG</sequence>
<evidence type="ECO:0000259" key="1">
    <source>
        <dbReference type="PROSITE" id="PS51186"/>
    </source>
</evidence>
<dbReference type="CDD" id="cd04301">
    <property type="entry name" value="NAT_SF"/>
    <property type="match status" value="1"/>
</dbReference>
<dbReference type="Proteomes" id="UP000654345">
    <property type="component" value="Unassembled WGS sequence"/>
</dbReference>
<dbReference type="Gene3D" id="3.40.630.90">
    <property type="match status" value="1"/>
</dbReference>
<accession>A0ABQ3V4J3</accession>
<dbReference type="PROSITE" id="PS51186">
    <property type="entry name" value="GNAT"/>
    <property type="match status" value="1"/>
</dbReference>
<comment type="caution">
    <text evidence="2">The sequence shown here is derived from an EMBL/GenBank/DDBJ whole genome shotgun (WGS) entry which is preliminary data.</text>
</comment>
<dbReference type="PANTHER" id="PTHR47237">
    <property type="entry name" value="SLL0310 PROTEIN"/>
    <property type="match status" value="1"/>
</dbReference>
<dbReference type="InterPro" id="IPR052729">
    <property type="entry name" value="Acyl/Acetyltrans_Enzymes"/>
</dbReference>